<proteinExistence type="predicted"/>
<reference evidence="3" key="1">
    <citation type="journal article" date="2021" name="PeerJ">
        <title>Extensive microbial diversity within the chicken gut microbiome revealed by metagenomics and culture.</title>
        <authorList>
            <person name="Gilroy R."/>
            <person name="Ravi A."/>
            <person name="Getino M."/>
            <person name="Pursley I."/>
            <person name="Horton D.L."/>
            <person name="Alikhan N.F."/>
            <person name="Baker D."/>
            <person name="Gharbi K."/>
            <person name="Hall N."/>
            <person name="Watson M."/>
            <person name="Adriaenssens E.M."/>
            <person name="Foster-Nyarko E."/>
            <person name="Jarju S."/>
            <person name="Secka A."/>
            <person name="Antonio M."/>
            <person name="Oren A."/>
            <person name="Chaudhuri R.R."/>
            <person name="La Ragione R."/>
            <person name="Hildebrand F."/>
            <person name="Pallen M.J."/>
        </authorList>
    </citation>
    <scope>NUCLEOTIDE SEQUENCE</scope>
    <source>
        <strain evidence="3">CHK156-179</strain>
    </source>
</reference>
<keyword evidence="2" id="KW-0472">Membrane</keyword>
<feature type="compositionally biased region" description="Basic and acidic residues" evidence="1">
    <location>
        <begin position="79"/>
        <end position="95"/>
    </location>
</feature>
<sequence>MEERIIEDEGRTIKIKRNALGGIEDATDGALPDGETPEGAHSPEAGSENAEDDVEYAVDFPEEEYDEDMVGLTPSQLKRAQEERERARREAEEARDKLIAEGKKALSSLDYAAAEKSFSQALTYDEECVEALLGVWESRTQGFTDDSPFFIEENAEKFARMPKEVRSFILERVGSRLQDARQGILEEMRPLKAAVEEAREARRGALDANKRYYLVRTAAFGIAAVLLLALVGIFSAFLLRTRGSWPVVGMAVSGGLALVCLIFLVVFLRGLVFALRLSADNEKNEGTEDGRRLALLEGEESCLKLVLEGEGEPVFDEES</sequence>
<evidence type="ECO:0000256" key="1">
    <source>
        <dbReference type="SAM" id="MobiDB-lite"/>
    </source>
</evidence>
<feature type="region of interest" description="Disordered" evidence="1">
    <location>
        <begin position="17"/>
        <end position="95"/>
    </location>
</feature>
<keyword evidence="2" id="KW-1133">Transmembrane helix</keyword>
<evidence type="ECO:0000313" key="4">
    <source>
        <dbReference type="Proteomes" id="UP000824221"/>
    </source>
</evidence>
<feature type="transmembrane region" description="Helical" evidence="2">
    <location>
        <begin position="213"/>
        <end position="239"/>
    </location>
</feature>
<name>A0A9D2KER0_9FIRM</name>
<evidence type="ECO:0000256" key="2">
    <source>
        <dbReference type="SAM" id="Phobius"/>
    </source>
</evidence>
<accession>A0A9D2KER0</accession>
<feature type="transmembrane region" description="Helical" evidence="2">
    <location>
        <begin position="245"/>
        <end position="268"/>
    </location>
</feature>
<dbReference type="Proteomes" id="UP000824221">
    <property type="component" value="Unassembled WGS sequence"/>
</dbReference>
<dbReference type="AlphaFoldDB" id="A0A9D2KER0"/>
<keyword evidence="2" id="KW-0812">Transmembrane</keyword>
<protein>
    <submittedName>
        <fullName evidence="3">Uncharacterized protein</fullName>
    </submittedName>
</protein>
<feature type="compositionally biased region" description="Acidic residues" evidence="1">
    <location>
        <begin position="49"/>
        <end position="69"/>
    </location>
</feature>
<evidence type="ECO:0000313" key="3">
    <source>
        <dbReference type="EMBL" id="HJA02834.1"/>
    </source>
</evidence>
<comment type="caution">
    <text evidence="3">The sequence shown here is derived from an EMBL/GenBank/DDBJ whole genome shotgun (WGS) entry which is preliminary data.</text>
</comment>
<dbReference type="EMBL" id="DXAJ01000085">
    <property type="protein sequence ID" value="HJA02834.1"/>
    <property type="molecule type" value="Genomic_DNA"/>
</dbReference>
<reference evidence="3" key="2">
    <citation type="submission" date="2021-04" db="EMBL/GenBank/DDBJ databases">
        <authorList>
            <person name="Gilroy R."/>
        </authorList>
    </citation>
    <scope>NUCLEOTIDE SEQUENCE</scope>
    <source>
        <strain evidence="3">CHK156-179</strain>
    </source>
</reference>
<gene>
    <name evidence="3" type="ORF">H9797_05605</name>
</gene>
<organism evidence="3 4">
    <name type="scientific">Candidatus Gallimonas gallistercoris</name>
    <dbReference type="NCBI Taxonomy" id="2838602"/>
    <lineage>
        <taxon>Bacteria</taxon>
        <taxon>Bacillati</taxon>
        <taxon>Bacillota</taxon>
        <taxon>Clostridia</taxon>
        <taxon>Candidatus Gallimonas</taxon>
    </lineage>
</organism>